<sequence length="209" mass="23661">MRTLMTNTLMKDQPTLAVTFIDNHDTEPGQALQSWVDPWFKPLAYAFILTRQEGYPCVFYGDYYGIPQYNIPSLKSKIDPLLIARRDYAYGTQHDYLDHSDIIGWTREGVTEKPGSGLAALITDGPGGSKWMYVGKQHAGKVFYDLTGNRSDTVTINSDGWGEFKVNGGSVSVWVPRKTTVSTIAWSITTRPWTDEFVRWTEPRLVAWP</sequence>
<dbReference type="SUPFAM" id="SSF51011">
    <property type="entry name" value="Glycosyl hydrolase domain"/>
    <property type="match status" value="1"/>
</dbReference>
<dbReference type="Pfam" id="PF09154">
    <property type="entry name" value="Alpha-amy_C_pro"/>
    <property type="match status" value="1"/>
</dbReference>
<dbReference type="Gene3D" id="2.60.40.1180">
    <property type="entry name" value="Golgi alpha-mannosidase II"/>
    <property type="match status" value="1"/>
</dbReference>
<dbReference type="CAZy" id="GH13">
    <property type="family name" value="Glycoside Hydrolase Family 13"/>
</dbReference>
<dbReference type="EMBL" id="BA000043">
    <property type="protein sequence ID" value="BAD77466.1"/>
    <property type="molecule type" value="Genomic_DNA"/>
</dbReference>
<dbReference type="AlphaFoldDB" id="Q5KV20"/>
<dbReference type="InterPro" id="IPR015237">
    <property type="entry name" value="Alpha-amylase_C_pro"/>
</dbReference>
<dbReference type="GO" id="GO:0004553">
    <property type="term" value="F:hydrolase activity, hydrolyzing O-glycosyl compounds"/>
    <property type="evidence" value="ECO:0007669"/>
    <property type="project" value="InterPro"/>
</dbReference>
<feature type="domain" description="Alpha-amylase C-terminal prokaryotic" evidence="1">
    <location>
        <begin position="129"/>
        <end position="174"/>
    </location>
</feature>
<evidence type="ECO:0000313" key="3">
    <source>
        <dbReference type="Proteomes" id="UP000001172"/>
    </source>
</evidence>
<name>Q5KV20_GEOKA</name>
<protein>
    <recommendedName>
        <fullName evidence="1">Alpha-amylase C-terminal prokaryotic domain-containing protein</fullName>
    </recommendedName>
</protein>
<accession>Q5KV20</accession>
<dbReference type="Proteomes" id="UP000001172">
    <property type="component" value="Chromosome"/>
</dbReference>
<reference evidence="2 3" key="1">
    <citation type="journal article" date="2004" name="Nucleic Acids Res.">
        <title>Thermoadaptation trait revealed by the genome sequence of thermophilic Geobacillus kaustophilus.</title>
        <authorList>
            <person name="Takami H."/>
            <person name="Takaki Y."/>
            <person name="Chee G.J."/>
            <person name="Nishi S."/>
            <person name="Shimamura S."/>
            <person name="Suzuki H."/>
            <person name="Matsui S."/>
            <person name="Uchiyama I."/>
        </authorList>
    </citation>
    <scope>NUCLEOTIDE SEQUENCE [LARGE SCALE GENOMIC DNA]</scope>
    <source>
        <strain evidence="2 3">HTA426</strain>
    </source>
</reference>
<dbReference type="HOGENOM" id="CLU_1313934_0_0_9"/>
<organism evidence="2 3">
    <name type="scientific">Geobacillus kaustophilus (strain HTA426)</name>
    <dbReference type="NCBI Taxonomy" id="235909"/>
    <lineage>
        <taxon>Bacteria</taxon>
        <taxon>Bacillati</taxon>
        <taxon>Bacillota</taxon>
        <taxon>Bacilli</taxon>
        <taxon>Bacillales</taxon>
        <taxon>Anoxybacillaceae</taxon>
        <taxon>Geobacillus</taxon>
        <taxon>Geobacillus thermoleovorans group</taxon>
    </lineage>
</organism>
<dbReference type="InterPro" id="IPR013780">
    <property type="entry name" value="Glyco_hydro_b"/>
</dbReference>
<dbReference type="STRING" id="235909.GK3181"/>
<dbReference type="SUPFAM" id="SSF51445">
    <property type="entry name" value="(Trans)glycosidases"/>
    <property type="match status" value="1"/>
</dbReference>
<dbReference type="InterPro" id="IPR017853">
    <property type="entry name" value="GH"/>
</dbReference>
<keyword evidence="3" id="KW-1185">Reference proteome</keyword>
<gene>
    <name evidence="2" type="ordered locus">GK3181</name>
</gene>
<dbReference type="Gene3D" id="3.20.20.80">
    <property type="entry name" value="Glycosidases"/>
    <property type="match status" value="1"/>
</dbReference>
<dbReference type="eggNOG" id="COG0366">
    <property type="taxonomic scope" value="Bacteria"/>
</dbReference>
<proteinExistence type="predicted"/>
<dbReference type="KEGG" id="gka:GK3181"/>
<evidence type="ECO:0000313" key="2">
    <source>
        <dbReference type="EMBL" id="BAD77466.1"/>
    </source>
</evidence>
<evidence type="ECO:0000259" key="1">
    <source>
        <dbReference type="Pfam" id="PF09154"/>
    </source>
</evidence>